<dbReference type="HAMAP" id="MF_00470">
    <property type="entry name" value="MenC_1"/>
    <property type="match status" value="1"/>
</dbReference>
<dbReference type="AlphaFoldDB" id="A0A7C1JR34"/>
<gene>
    <name evidence="5 8" type="primary">menC</name>
    <name evidence="8" type="ORF">ENP47_02375</name>
</gene>
<dbReference type="InterPro" id="IPR018110">
    <property type="entry name" value="Mandel_Rmase/mucon_lact_enz_CS"/>
</dbReference>
<dbReference type="UniPathway" id="UPA00079"/>
<dbReference type="SFLD" id="SFLDG00180">
    <property type="entry name" value="muconate_cycloisomerase"/>
    <property type="match status" value="1"/>
</dbReference>
<evidence type="ECO:0000256" key="5">
    <source>
        <dbReference type="HAMAP-Rule" id="MF_00470"/>
    </source>
</evidence>
<evidence type="ECO:0000259" key="7">
    <source>
        <dbReference type="SMART" id="SM00922"/>
    </source>
</evidence>
<evidence type="ECO:0000256" key="2">
    <source>
        <dbReference type="ARBA" id="ARBA00022842"/>
    </source>
</evidence>
<dbReference type="EMBL" id="DSJL01000006">
    <property type="protein sequence ID" value="HEF64444.1"/>
    <property type="molecule type" value="Genomic_DNA"/>
</dbReference>
<evidence type="ECO:0000313" key="8">
    <source>
        <dbReference type="EMBL" id="HEF64444.1"/>
    </source>
</evidence>
<feature type="active site" description="Proton acceptor" evidence="5">
    <location>
        <position position="262"/>
    </location>
</feature>
<dbReference type="Pfam" id="PF13378">
    <property type="entry name" value="MR_MLE_C"/>
    <property type="match status" value="1"/>
</dbReference>
<comment type="function">
    <text evidence="5">Converts 2-succinyl-6-hydroxy-2,4-cyclohexadiene-1-carboxylate (SHCHC) to 2-succinylbenzoate (OSB).</text>
</comment>
<dbReference type="GO" id="GO:0016854">
    <property type="term" value="F:racemase and epimerase activity"/>
    <property type="evidence" value="ECO:0007669"/>
    <property type="project" value="UniProtKB-ARBA"/>
</dbReference>
<dbReference type="GO" id="GO:0006518">
    <property type="term" value="P:peptide metabolic process"/>
    <property type="evidence" value="ECO:0007669"/>
    <property type="project" value="UniProtKB-ARBA"/>
</dbReference>
<comment type="similarity">
    <text evidence="5">Belongs to the mandelate racemase/muconate lactonizing enzyme family. MenC type 1 subfamily.</text>
</comment>
<evidence type="ECO:0000256" key="6">
    <source>
        <dbReference type="NCBIfam" id="TIGR01927"/>
    </source>
</evidence>
<dbReference type="InterPro" id="IPR036849">
    <property type="entry name" value="Enolase-like_C_sf"/>
</dbReference>
<dbReference type="InterPro" id="IPR029065">
    <property type="entry name" value="Enolase_C-like"/>
</dbReference>
<feature type="domain" description="Mandelate racemase/muconate lactonizing enzyme C-terminal" evidence="7">
    <location>
        <begin position="142"/>
        <end position="234"/>
    </location>
</feature>
<dbReference type="SUPFAM" id="SSF51604">
    <property type="entry name" value="Enolase C-terminal domain-like"/>
    <property type="match status" value="1"/>
</dbReference>
<name>A0A7C1JR34_THERO</name>
<dbReference type="GO" id="GO:0009234">
    <property type="term" value="P:menaquinone biosynthetic process"/>
    <property type="evidence" value="ECO:0007669"/>
    <property type="project" value="UniProtKB-UniRule"/>
</dbReference>
<dbReference type="Gene3D" id="3.20.20.120">
    <property type="entry name" value="Enolase-like C-terminal domain"/>
    <property type="match status" value="1"/>
</dbReference>
<dbReference type="SFLD" id="SFLDS00001">
    <property type="entry name" value="Enolase"/>
    <property type="match status" value="1"/>
</dbReference>
<dbReference type="InterPro" id="IPR029017">
    <property type="entry name" value="Enolase-like_N"/>
</dbReference>
<sequence>MRSLQCRWWPYRLEFRIPLATARGELRERCGLIVELRTPDGVTGLGDVAPWPGSEAQALREAEAWLTSLRQAGAFCDERSLCQALDRVPALADGARAARAAVETALVDLLAQRQGVMLARWLHPAARPAVAVNALIGLLDVERTVAAACHAVAAGYSTLKLKVRIEPSEAERVAAVRAAVGSGVRLRLDANGAATVEQALAFARVVAPLDVEYLEQPVETLEELAELRRRSPVPVAADEVLLGLEAVERALALAAADVLVLKLPLLGGPRRLLAAVEQAARCGIEAVVTSVFESGIGLAAALHTAAALPGNERAHGLATAVLLRSLGTMERFEPVGGRLRLPPGSGLGVRWDEGQADR</sequence>
<keyword evidence="2 5" id="KW-0460">Magnesium</keyword>
<dbReference type="SUPFAM" id="SSF54826">
    <property type="entry name" value="Enolase N-terminal domain-like"/>
    <property type="match status" value="1"/>
</dbReference>
<dbReference type="Gene3D" id="3.30.390.10">
    <property type="entry name" value="Enolase-like, N-terminal domain"/>
    <property type="match status" value="1"/>
</dbReference>
<protein>
    <recommendedName>
        <fullName evidence="5 6">o-succinylbenzoate synthase</fullName>
        <shortName evidence="5">OSB synthase</shortName>
        <shortName evidence="5">OSBS</shortName>
        <ecNumber evidence="5 6">4.2.1.113</ecNumber>
    </recommendedName>
    <alternativeName>
        <fullName evidence="5">4-(2'-carboxyphenyl)-4-oxybutyric acid synthase</fullName>
    </alternativeName>
    <alternativeName>
        <fullName evidence="5">o-succinylbenzoic acid synthase</fullName>
    </alternativeName>
</protein>
<evidence type="ECO:0000256" key="1">
    <source>
        <dbReference type="ARBA" id="ARBA00022723"/>
    </source>
</evidence>
<dbReference type="PROSITE" id="PS00909">
    <property type="entry name" value="MR_MLE_2"/>
    <property type="match status" value="1"/>
</dbReference>
<feature type="active site" description="Proton donor" evidence="5">
    <location>
        <position position="162"/>
    </location>
</feature>
<reference evidence="8" key="1">
    <citation type="journal article" date="2020" name="mSystems">
        <title>Genome- and Community-Level Interaction Insights into Carbon Utilization and Element Cycling Functions of Hydrothermarchaeota in Hydrothermal Sediment.</title>
        <authorList>
            <person name="Zhou Z."/>
            <person name="Liu Y."/>
            <person name="Xu W."/>
            <person name="Pan J."/>
            <person name="Luo Z.H."/>
            <person name="Li M."/>
        </authorList>
    </citation>
    <scope>NUCLEOTIDE SEQUENCE [LARGE SCALE GENOMIC DNA]</scope>
    <source>
        <strain evidence="8">SpSt-222</strain>
    </source>
</reference>
<dbReference type="GO" id="GO:0043748">
    <property type="term" value="F:O-succinylbenzoate synthase activity"/>
    <property type="evidence" value="ECO:0007669"/>
    <property type="project" value="UniProtKB-EC"/>
</dbReference>
<comment type="caution">
    <text evidence="8">The sequence shown here is derived from an EMBL/GenBank/DDBJ whole genome shotgun (WGS) entry which is preliminary data.</text>
</comment>
<dbReference type="InterPro" id="IPR013342">
    <property type="entry name" value="Mandelate_racemase_C"/>
</dbReference>
<comment type="cofactor">
    <cofactor evidence="5">
        <name>a divalent metal cation</name>
        <dbReference type="ChEBI" id="CHEBI:60240"/>
    </cofactor>
</comment>
<feature type="binding site" evidence="5">
    <location>
        <position position="238"/>
    </location>
    <ligand>
        <name>Mg(2+)</name>
        <dbReference type="ChEBI" id="CHEBI:18420"/>
    </ligand>
</feature>
<dbReference type="GO" id="GO:0000287">
    <property type="term" value="F:magnesium ion binding"/>
    <property type="evidence" value="ECO:0007669"/>
    <property type="project" value="UniProtKB-UniRule"/>
</dbReference>
<keyword evidence="3" id="KW-0413">Isomerase</keyword>
<evidence type="ECO:0000256" key="3">
    <source>
        <dbReference type="ARBA" id="ARBA00023235"/>
    </source>
</evidence>
<dbReference type="SMART" id="SM00922">
    <property type="entry name" value="MR_MLE"/>
    <property type="match status" value="1"/>
</dbReference>
<comment type="pathway">
    <text evidence="5">Quinol/quinone metabolism; 1,4-dihydroxy-2-naphthoate biosynthesis; 1,4-dihydroxy-2-naphthoate from chorismate: step 4/7.</text>
</comment>
<dbReference type="EC" id="4.2.1.113" evidence="5 6"/>
<keyword evidence="4 5" id="KW-0456">Lyase</keyword>
<dbReference type="PANTHER" id="PTHR48073:SF2">
    <property type="entry name" value="O-SUCCINYLBENZOATE SYNTHASE"/>
    <property type="match status" value="1"/>
</dbReference>
<dbReference type="PANTHER" id="PTHR48073">
    <property type="entry name" value="O-SUCCINYLBENZOATE SYNTHASE-RELATED"/>
    <property type="match status" value="1"/>
</dbReference>
<dbReference type="UniPathway" id="UPA01057">
    <property type="reaction ID" value="UER00165"/>
</dbReference>
<dbReference type="InterPro" id="IPR010196">
    <property type="entry name" value="OSB_synthase_MenC1"/>
</dbReference>
<accession>A0A7C1JR34</accession>
<proteinExistence type="inferred from homology"/>
<comment type="catalytic activity">
    <reaction evidence="5">
        <text>(1R,6R)-6-hydroxy-2-succinyl-cyclohexa-2,4-diene-1-carboxylate = 2-succinylbenzoate + H2O</text>
        <dbReference type="Rhea" id="RHEA:10196"/>
        <dbReference type="ChEBI" id="CHEBI:15377"/>
        <dbReference type="ChEBI" id="CHEBI:18325"/>
        <dbReference type="ChEBI" id="CHEBI:58689"/>
        <dbReference type="EC" id="4.2.1.113"/>
    </reaction>
</comment>
<feature type="binding site" evidence="5">
    <location>
        <position position="189"/>
    </location>
    <ligand>
        <name>Mg(2+)</name>
        <dbReference type="ChEBI" id="CHEBI:18420"/>
    </ligand>
</feature>
<organism evidence="8">
    <name type="scientific">Thermomicrobium roseum</name>
    <dbReference type="NCBI Taxonomy" id="500"/>
    <lineage>
        <taxon>Bacteria</taxon>
        <taxon>Pseudomonadati</taxon>
        <taxon>Thermomicrobiota</taxon>
        <taxon>Thermomicrobia</taxon>
        <taxon>Thermomicrobiales</taxon>
        <taxon>Thermomicrobiaceae</taxon>
        <taxon>Thermomicrobium</taxon>
    </lineage>
</organism>
<keyword evidence="5" id="KW-0474">Menaquinone biosynthesis</keyword>
<comment type="pathway">
    <text evidence="5">Quinol/quinone metabolism; menaquinone biosynthesis.</text>
</comment>
<dbReference type="NCBIfam" id="TIGR01927">
    <property type="entry name" value="menC_gam_Gplu"/>
    <property type="match status" value="1"/>
</dbReference>
<dbReference type="SFLD" id="SFLDF00009">
    <property type="entry name" value="o-succinylbenzoate_synthase"/>
    <property type="match status" value="1"/>
</dbReference>
<dbReference type="Pfam" id="PF02746">
    <property type="entry name" value="MR_MLE_N"/>
    <property type="match status" value="1"/>
</dbReference>
<dbReference type="InterPro" id="IPR013341">
    <property type="entry name" value="Mandelate_racemase_N_dom"/>
</dbReference>
<evidence type="ECO:0000256" key="4">
    <source>
        <dbReference type="ARBA" id="ARBA00023239"/>
    </source>
</evidence>
<dbReference type="GO" id="GO:0009063">
    <property type="term" value="P:amino acid catabolic process"/>
    <property type="evidence" value="ECO:0007669"/>
    <property type="project" value="InterPro"/>
</dbReference>
<feature type="binding site" evidence="5">
    <location>
        <position position="215"/>
    </location>
    <ligand>
        <name>Mg(2+)</name>
        <dbReference type="ChEBI" id="CHEBI:18420"/>
    </ligand>
</feature>
<keyword evidence="1 5" id="KW-0479">Metal-binding</keyword>